<evidence type="ECO:0000313" key="7">
    <source>
        <dbReference type="EMBL" id="VDN26230.1"/>
    </source>
</evidence>
<accession>A0A3P7MI99</accession>
<dbReference type="Gene3D" id="3.40.50.300">
    <property type="entry name" value="P-loop containing nucleotide triphosphate hydrolases"/>
    <property type="match status" value="1"/>
</dbReference>
<dbReference type="Pfam" id="PF00005">
    <property type="entry name" value="ABC_tran"/>
    <property type="match status" value="1"/>
</dbReference>
<dbReference type="GO" id="GO:0005524">
    <property type="term" value="F:ATP binding"/>
    <property type="evidence" value="ECO:0007669"/>
    <property type="project" value="InterPro"/>
</dbReference>
<evidence type="ECO:0000259" key="6">
    <source>
        <dbReference type="Pfam" id="PF00005"/>
    </source>
</evidence>
<evidence type="ECO:0000313" key="8">
    <source>
        <dbReference type="Proteomes" id="UP000281553"/>
    </source>
</evidence>
<gene>
    <name evidence="7" type="ORF">DILT_LOCUS14764</name>
</gene>
<evidence type="ECO:0000256" key="2">
    <source>
        <dbReference type="ARBA" id="ARBA00022448"/>
    </source>
</evidence>
<dbReference type="AlphaFoldDB" id="A0A3P7MI99"/>
<dbReference type="GO" id="GO:0006635">
    <property type="term" value="P:fatty acid beta-oxidation"/>
    <property type="evidence" value="ECO:0007669"/>
    <property type="project" value="TreeGrafter"/>
</dbReference>
<keyword evidence="5" id="KW-0472">Membrane</keyword>
<evidence type="ECO:0000256" key="1">
    <source>
        <dbReference type="ARBA" id="ARBA00008575"/>
    </source>
</evidence>
<evidence type="ECO:0000256" key="4">
    <source>
        <dbReference type="ARBA" id="ARBA00022989"/>
    </source>
</evidence>
<dbReference type="GO" id="GO:0005778">
    <property type="term" value="C:peroxisomal membrane"/>
    <property type="evidence" value="ECO:0007669"/>
    <property type="project" value="TreeGrafter"/>
</dbReference>
<name>A0A3P7MI99_DIBLA</name>
<dbReference type="GO" id="GO:0005324">
    <property type="term" value="F:long-chain fatty acid transmembrane transporter activity"/>
    <property type="evidence" value="ECO:0007669"/>
    <property type="project" value="TreeGrafter"/>
</dbReference>
<dbReference type="Proteomes" id="UP000281553">
    <property type="component" value="Unassembled WGS sequence"/>
</dbReference>
<comment type="similarity">
    <text evidence="1">Belongs to the ABC transporter superfamily. ABCD family. Peroxisomal fatty acyl CoA transporter (TC 3.A.1.203) subfamily.</text>
</comment>
<dbReference type="GO" id="GO:0007031">
    <property type="term" value="P:peroxisome organization"/>
    <property type="evidence" value="ECO:0007669"/>
    <property type="project" value="TreeGrafter"/>
</dbReference>
<evidence type="ECO:0000256" key="5">
    <source>
        <dbReference type="ARBA" id="ARBA00023136"/>
    </source>
</evidence>
<reference evidence="7 8" key="1">
    <citation type="submission" date="2018-11" db="EMBL/GenBank/DDBJ databases">
        <authorList>
            <consortium name="Pathogen Informatics"/>
        </authorList>
    </citation>
    <scope>NUCLEOTIDE SEQUENCE [LARGE SCALE GENOMIC DNA]</scope>
</reference>
<dbReference type="SUPFAM" id="SSF52540">
    <property type="entry name" value="P-loop containing nucleoside triphosphate hydrolases"/>
    <property type="match status" value="1"/>
</dbReference>
<keyword evidence="3" id="KW-0812">Transmembrane</keyword>
<sequence length="85" mass="9704">MSPGEQQRLALARLCYQHPRLVVLDEATSQLSEMDETSAYQSIASRNITMISVGHRGSLRRFHQHELALRGQLGEWSLTRIDEPE</sequence>
<keyword evidence="2" id="KW-0813">Transport</keyword>
<dbReference type="PANTHER" id="PTHR11384">
    <property type="entry name" value="ATP-BINDING CASSETTE, SUB-FAMILY D MEMBER"/>
    <property type="match status" value="1"/>
</dbReference>
<dbReference type="GO" id="GO:0042626">
    <property type="term" value="F:ATPase-coupled transmembrane transporter activity"/>
    <property type="evidence" value="ECO:0007669"/>
    <property type="project" value="TreeGrafter"/>
</dbReference>
<dbReference type="GO" id="GO:0042760">
    <property type="term" value="P:very long-chain fatty acid catabolic process"/>
    <property type="evidence" value="ECO:0007669"/>
    <property type="project" value="TreeGrafter"/>
</dbReference>
<protein>
    <recommendedName>
        <fullName evidence="6">ABC transporter domain-containing protein</fullName>
    </recommendedName>
</protein>
<dbReference type="InterPro" id="IPR027417">
    <property type="entry name" value="P-loop_NTPase"/>
</dbReference>
<dbReference type="PANTHER" id="PTHR11384:SF59">
    <property type="entry name" value="LYSOSOMAL COBALAMIN TRANSPORTER ABCD4"/>
    <property type="match status" value="1"/>
</dbReference>
<keyword evidence="8" id="KW-1185">Reference proteome</keyword>
<dbReference type="InterPro" id="IPR003439">
    <property type="entry name" value="ABC_transporter-like_ATP-bd"/>
</dbReference>
<evidence type="ECO:0000256" key="3">
    <source>
        <dbReference type="ARBA" id="ARBA00022692"/>
    </source>
</evidence>
<dbReference type="InterPro" id="IPR050835">
    <property type="entry name" value="ABC_transporter_sub-D"/>
</dbReference>
<proteinExistence type="inferred from homology"/>
<dbReference type="EMBL" id="UYRU01075760">
    <property type="protein sequence ID" value="VDN26230.1"/>
    <property type="molecule type" value="Genomic_DNA"/>
</dbReference>
<keyword evidence="4" id="KW-1133">Transmembrane helix</keyword>
<dbReference type="GO" id="GO:0016887">
    <property type="term" value="F:ATP hydrolysis activity"/>
    <property type="evidence" value="ECO:0007669"/>
    <property type="project" value="InterPro"/>
</dbReference>
<feature type="domain" description="ABC transporter" evidence="6">
    <location>
        <begin position="1"/>
        <end position="29"/>
    </location>
</feature>
<dbReference type="GO" id="GO:0015910">
    <property type="term" value="P:long-chain fatty acid import into peroxisome"/>
    <property type="evidence" value="ECO:0007669"/>
    <property type="project" value="TreeGrafter"/>
</dbReference>
<dbReference type="OrthoDB" id="422637at2759"/>
<organism evidence="7 8">
    <name type="scientific">Dibothriocephalus latus</name>
    <name type="common">Fish tapeworm</name>
    <name type="synonym">Diphyllobothrium latum</name>
    <dbReference type="NCBI Taxonomy" id="60516"/>
    <lineage>
        <taxon>Eukaryota</taxon>
        <taxon>Metazoa</taxon>
        <taxon>Spiralia</taxon>
        <taxon>Lophotrochozoa</taxon>
        <taxon>Platyhelminthes</taxon>
        <taxon>Cestoda</taxon>
        <taxon>Eucestoda</taxon>
        <taxon>Diphyllobothriidea</taxon>
        <taxon>Diphyllobothriidae</taxon>
        <taxon>Dibothriocephalus</taxon>
    </lineage>
</organism>